<gene>
    <name evidence="1" type="ORF">Thiowin_02536</name>
</gene>
<accession>A0ABZ0SD53</accession>
<evidence type="ECO:0000313" key="2">
    <source>
        <dbReference type="Proteomes" id="UP001432180"/>
    </source>
</evidence>
<proteinExistence type="predicted"/>
<dbReference type="EMBL" id="CP121472">
    <property type="protein sequence ID" value="WPL17515.1"/>
    <property type="molecule type" value="Genomic_DNA"/>
</dbReference>
<protein>
    <submittedName>
        <fullName evidence="1">Uncharacterized protein</fullName>
    </submittedName>
</protein>
<dbReference type="Proteomes" id="UP001432180">
    <property type="component" value="Chromosome"/>
</dbReference>
<keyword evidence="2" id="KW-1185">Reference proteome</keyword>
<organism evidence="1 2">
    <name type="scientific">Thiorhodovibrio winogradskyi</name>
    <dbReference type="NCBI Taxonomy" id="77007"/>
    <lineage>
        <taxon>Bacteria</taxon>
        <taxon>Pseudomonadati</taxon>
        <taxon>Pseudomonadota</taxon>
        <taxon>Gammaproteobacteria</taxon>
        <taxon>Chromatiales</taxon>
        <taxon>Chromatiaceae</taxon>
        <taxon>Thiorhodovibrio</taxon>
    </lineage>
</organism>
<dbReference type="RefSeq" id="WP_328983323.1">
    <property type="nucleotide sequence ID" value="NZ_CP121472.1"/>
</dbReference>
<evidence type="ECO:0000313" key="1">
    <source>
        <dbReference type="EMBL" id="WPL17515.1"/>
    </source>
</evidence>
<sequence>MSMNRDFWNDVEKFLDTASDRQLTIARQSVFALLSEPADRATHRDIKAVYRLVLDEMRTRAMLAQRAEPMTHQAVFA</sequence>
<name>A0ABZ0SD53_9GAMM</name>
<reference evidence="1 2" key="1">
    <citation type="journal article" date="2023" name="Microorganisms">
        <title>Thiorhodovibrio frisius and Trv. litoralis spp. nov., Two Novel Members from a Clade of Fastidious Purple Sulfur Bacteria That Exhibit Unique Red-Shifted Light-Harvesting Capabilities.</title>
        <authorList>
            <person name="Methner A."/>
            <person name="Kuzyk S.B."/>
            <person name="Petersen J."/>
            <person name="Bauer S."/>
            <person name="Brinkmann H."/>
            <person name="Sichau K."/>
            <person name="Wanner G."/>
            <person name="Wolf J."/>
            <person name="Neumann-Schaal M."/>
            <person name="Henke P."/>
            <person name="Tank M."/>
            <person name="Sproer C."/>
            <person name="Bunk B."/>
            <person name="Overmann J."/>
        </authorList>
    </citation>
    <scope>NUCLEOTIDE SEQUENCE [LARGE SCALE GENOMIC DNA]</scope>
    <source>
        <strain evidence="1 2">DSM 6702</strain>
    </source>
</reference>